<evidence type="ECO:0000256" key="3">
    <source>
        <dbReference type="ARBA" id="ARBA00022691"/>
    </source>
</evidence>
<feature type="binding site" evidence="10">
    <location>
        <position position="417"/>
    </location>
    <ligand>
        <name>Zn(2+)</name>
        <dbReference type="ChEBI" id="CHEBI:29105"/>
    </ligand>
</feature>
<sequence length="603" mass="67420">MQTTITRTPFPASQKIYVKGSLHNIEVAMREITLSDTRLHGRNGGTEPNAPVTIYDASGPYTDPDVAIDLAKGLPRLRQPWITGRGDVQELEQFSSAYGRARLADPALDHLRFEHLQLPLKAKPGNNVSQLHYARKGIITPEMEYIAIRENQRAEEQFRADNSLWQQHRGTGRHNAFITPEFVRKEVAEGRAIIPSNINHPESEPMIIGRNFLVKINANIGNSAVTSSIEEEVEKAVWACRWGADTIMDLSTGKHIHETREWIIRNCPVPVGTVPIYQALEKVNGKAEELTWELFRDTLIEQAEQGVDYFTIHAGVLLRYVPLTARRMTGIVSRGGSIMAKWCLAHHKENFLYTHFAEICEIMQAYDVAFSLGDGLRPGSIADANDAAQFAELETLGELTHVAWKQDVQVMIEGPGHVPMHLIKENMDKQLEHCHEAPFYTLGPLTTDIAPGYDHITSAIGAAMIGWFGTAMLCYVTPKEHLGLPDREDVKQGVITYKLAAHAADLAKGHPGAQYRDNALSKARFEFRWEDQFNLSLDPDTARAFHDETLPSDNAKVAHFCSMCGPHFCSMKISQEVRDYADAQEGMAEKSKAFVEQGGEIYS</sequence>
<dbReference type="Proteomes" id="UP000279089">
    <property type="component" value="Unassembled WGS sequence"/>
</dbReference>
<feature type="binding site" evidence="10">
    <location>
        <position position="277"/>
    </location>
    <ligand>
        <name>substrate</name>
    </ligand>
</feature>
<keyword evidence="7 10" id="KW-0408">Iron</keyword>
<dbReference type="EC" id="4.1.99.17" evidence="10"/>
<dbReference type="InterPro" id="IPR002817">
    <property type="entry name" value="ThiC/BzaA/B"/>
</dbReference>
<dbReference type="HAMAP" id="MF_00089">
    <property type="entry name" value="ThiC"/>
    <property type="match status" value="1"/>
</dbReference>
<dbReference type="PANTHER" id="PTHR30557:SF1">
    <property type="entry name" value="PHOSPHOMETHYLPYRIMIDINE SYNTHASE, CHLOROPLASTIC"/>
    <property type="match status" value="1"/>
</dbReference>
<dbReference type="GO" id="GO:0051539">
    <property type="term" value="F:4 iron, 4 sulfur cluster binding"/>
    <property type="evidence" value="ECO:0007669"/>
    <property type="project" value="UniProtKB-KW"/>
</dbReference>
<name>A0A3N4M5G7_9BACT</name>
<dbReference type="GO" id="GO:0008270">
    <property type="term" value="F:zinc ion binding"/>
    <property type="evidence" value="ECO:0007669"/>
    <property type="project" value="UniProtKB-UniRule"/>
</dbReference>
<feature type="binding site" evidence="10">
    <location>
        <begin position="333"/>
        <end position="335"/>
    </location>
    <ligand>
        <name>substrate</name>
    </ligand>
</feature>
<evidence type="ECO:0000256" key="9">
    <source>
        <dbReference type="ARBA" id="ARBA00023239"/>
    </source>
</evidence>
<keyword evidence="13" id="KW-1185">Reference proteome</keyword>
<comment type="similarity">
    <text evidence="10">Belongs to the ThiC family.</text>
</comment>
<dbReference type="NCBIfam" id="NF006763">
    <property type="entry name" value="PRK09284.1"/>
    <property type="match status" value="1"/>
</dbReference>
<evidence type="ECO:0000256" key="10">
    <source>
        <dbReference type="HAMAP-Rule" id="MF_00089"/>
    </source>
</evidence>
<reference evidence="13" key="1">
    <citation type="submission" date="2018-11" db="EMBL/GenBank/DDBJ databases">
        <title>Chitinophaga lutea sp.nov., isolate from arsenic contaminated soil.</title>
        <authorList>
            <person name="Zong Y."/>
        </authorList>
    </citation>
    <scope>NUCLEOTIDE SEQUENCE [LARGE SCALE GENOMIC DNA]</scope>
    <source>
        <strain evidence="13">YLT18</strain>
    </source>
</reference>
<dbReference type="PANTHER" id="PTHR30557">
    <property type="entry name" value="THIAMINE BIOSYNTHESIS PROTEIN THIC"/>
    <property type="match status" value="1"/>
</dbReference>
<evidence type="ECO:0000256" key="8">
    <source>
        <dbReference type="ARBA" id="ARBA00023014"/>
    </source>
</evidence>
<feature type="binding site" evidence="10">
    <location>
        <position position="481"/>
    </location>
    <ligand>
        <name>Zn(2+)</name>
        <dbReference type="ChEBI" id="CHEBI:29105"/>
    </ligand>
</feature>
<evidence type="ECO:0000313" key="13">
    <source>
        <dbReference type="Proteomes" id="UP000279089"/>
    </source>
</evidence>
<comment type="caution">
    <text evidence="12">The sequence shown here is derived from an EMBL/GenBank/DDBJ whole genome shotgun (WGS) entry which is preliminary data.</text>
</comment>
<dbReference type="Pfam" id="PF13667">
    <property type="entry name" value="ThiC-associated"/>
    <property type="match status" value="1"/>
</dbReference>
<keyword evidence="3 10" id="KW-0949">S-adenosyl-L-methionine</keyword>
<keyword evidence="5 10" id="KW-0862">Zinc</keyword>
<dbReference type="GO" id="GO:0005829">
    <property type="term" value="C:cytosol"/>
    <property type="evidence" value="ECO:0007669"/>
    <property type="project" value="TreeGrafter"/>
</dbReference>
<dbReference type="InterPro" id="IPR037509">
    <property type="entry name" value="ThiC"/>
</dbReference>
<evidence type="ECO:0000313" key="12">
    <source>
        <dbReference type="EMBL" id="RPD38452.1"/>
    </source>
</evidence>
<feature type="binding site" evidence="10">
    <location>
        <position position="313"/>
    </location>
    <ligand>
        <name>substrate</name>
    </ligand>
</feature>
<evidence type="ECO:0000256" key="5">
    <source>
        <dbReference type="ARBA" id="ARBA00022833"/>
    </source>
</evidence>
<feature type="binding site" evidence="10">
    <location>
        <begin position="374"/>
        <end position="377"/>
    </location>
    <ligand>
        <name>substrate</name>
    </ligand>
</feature>
<comment type="catalytic activity">
    <reaction evidence="10">
        <text>5-amino-1-(5-phospho-beta-D-ribosyl)imidazole + S-adenosyl-L-methionine = 4-amino-2-methyl-5-(phosphooxymethyl)pyrimidine + CO + 5'-deoxyadenosine + formate + L-methionine + 3 H(+)</text>
        <dbReference type="Rhea" id="RHEA:24840"/>
        <dbReference type="ChEBI" id="CHEBI:15378"/>
        <dbReference type="ChEBI" id="CHEBI:15740"/>
        <dbReference type="ChEBI" id="CHEBI:17245"/>
        <dbReference type="ChEBI" id="CHEBI:17319"/>
        <dbReference type="ChEBI" id="CHEBI:57844"/>
        <dbReference type="ChEBI" id="CHEBI:58354"/>
        <dbReference type="ChEBI" id="CHEBI:59789"/>
        <dbReference type="ChEBI" id="CHEBI:137981"/>
        <dbReference type="EC" id="4.1.99.17"/>
    </reaction>
</comment>
<dbReference type="RefSeq" id="WP_120518949.1">
    <property type="nucleotide sequence ID" value="NZ_QXZY01000015.1"/>
</dbReference>
<evidence type="ECO:0000256" key="2">
    <source>
        <dbReference type="ARBA" id="ARBA00022485"/>
    </source>
</evidence>
<feature type="domain" description="ThiC-associated" evidence="11">
    <location>
        <begin position="9"/>
        <end position="88"/>
    </location>
</feature>
<dbReference type="SFLD" id="SFLDS00113">
    <property type="entry name" value="Radical_SAM_Phosphomethylpyrim"/>
    <property type="match status" value="1"/>
</dbReference>
<dbReference type="InterPro" id="IPR025747">
    <property type="entry name" value="ThiC-associated_dom"/>
</dbReference>
<dbReference type="UniPathway" id="UPA00060"/>
<dbReference type="GO" id="GO:0009228">
    <property type="term" value="P:thiamine biosynthetic process"/>
    <property type="evidence" value="ECO:0007669"/>
    <property type="project" value="UniProtKB-UniRule"/>
</dbReference>
<dbReference type="FunFam" id="3.20.20.540:FF:000001">
    <property type="entry name" value="Phosphomethylpyrimidine synthase"/>
    <property type="match status" value="1"/>
</dbReference>
<dbReference type="GO" id="GO:0009229">
    <property type="term" value="P:thiamine diphosphate biosynthetic process"/>
    <property type="evidence" value="ECO:0007669"/>
    <property type="project" value="UniProtKB-UniRule"/>
</dbReference>
<dbReference type="OrthoDB" id="9805897at2"/>
<feature type="binding site" evidence="10">
    <location>
        <position position="219"/>
    </location>
    <ligand>
        <name>substrate</name>
    </ligand>
</feature>
<evidence type="ECO:0000256" key="1">
    <source>
        <dbReference type="ARBA" id="ARBA00003175"/>
    </source>
</evidence>
<evidence type="ECO:0000256" key="4">
    <source>
        <dbReference type="ARBA" id="ARBA00022723"/>
    </source>
</evidence>
<protein>
    <recommendedName>
        <fullName evidence="10">Phosphomethylpyrimidine synthase</fullName>
        <ecNumber evidence="10">4.1.99.17</ecNumber>
    </recommendedName>
    <alternativeName>
        <fullName evidence="10">Hydroxymethylpyrimidine phosphate synthase</fullName>
        <shortName evidence="10">HMP-P synthase</shortName>
        <shortName evidence="10">HMP-phosphate synthase</shortName>
        <shortName evidence="10">HMPP synthase</shortName>
    </alternativeName>
    <alternativeName>
        <fullName evidence="10">Thiamine biosynthesis protein ThiC</fullName>
    </alternativeName>
</protein>
<evidence type="ECO:0000256" key="7">
    <source>
        <dbReference type="ARBA" id="ARBA00023004"/>
    </source>
</evidence>
<dbReference type="NCBIfam" id="NF009895">
    <property type="entry name" value="PRK13352.1"/>
    <property type="match status" value="1"/>
</dbReference>
<dbReference type="GO" id="GO:0070284">
    <property type="term" value="F:phosphomethylpyrimidine synthase activity"/>
    <property type="evidence" value="ECO:0007669"/>
    <property type="project" value="UniProtKB-EC"/>
</dbReference>
<comment type="function">
    <text evidence="1 10">Catalyzes the synthesis of the hydroxymethylpyrimidine phosphate (HMP-P) moiety of thiamine from aminoimidazole ribotide (AIR) in a radical S-adenosyl-L-methionine (SAM)-dependent reaction.</text>
</comment>
<dbReference type="Pfam" id="PF01964">
    <property type="entry name" value="ThiC_Rad_SAM"/>
    <property type="match status" value="1"/>
</dbReference>
<organism evidence="12 13">
    <name type="scientific">Chitinophaga barathri</name>
    <dbReference type="NCBI Taxonomy" id="1647451"/>
    <lineage>
        <taxon>Bacteria</taxon>
        <taxon>Pseudomonadati</taxon>
        <taxon>Bacteroidota</taxon>
        <taxon>Chitinophagia</taxon>
        <taxon>Chitinophagales</taxon>
        <taxon>Chitinophagaceae</taxon>
        <taxon>Chitinophaga</taxon>
    </lineage>
</organism>
<comment type="pathway">
    <text evidence="10">Cofactor biosynthesis; thiamine diphosphate biosynthesis.</text>
</comment>
<feature type="binding site" evidence="10">
    <location>
        <position position="248"/>
    </location>
    <ligand>
        <name>substrate</name>
    </ligand>
</feature>
<feature type="binding site" evidence="10">
    <location>
        <position position="569"/>
    </location>
    <ligand>
        <name>[4Fe-4S] cluster</name>
        <dbReference type="ChEBI" id="CHEBI:49883"/>
        <note>4Fe-4S-S-AdoMet</note>
    </ligand>
</feature>
<dbReference type="SFLD" id="SFLDG01114">
    <property type="entry name" value="phosphomethylpyrimidine_syntha"/>
    <property type="match status" value="1"/>
</dbReference>
<feature type="binding site" evidence="10">
    <location>
        <position position="564"/>
    </location>
    <ligand>
        <name>[4Fe-4S] cluster</name>
        <dbReference type="ChEBI" id="CHEBI:49883"/>
        <note>4Fe-4S-S-AdoMet</note>
    </ligand>
</feature>
<dbReference type="AlphaFoldDB" id="A0A3N4M5G7"/>
<dbReference type="NCBIfam" id="TIGR00190">
    <property type="entry name" value="thiC"/>
    <property type="match status" value="1"/>
</dbReference>
<gene>
    <name evidence="10 12" type="primary">thiC</name>
    <name evidence="12" type="ORF">EG028_24590</name>
</gene>
<proteinExistence type="inferred from homology"/>
<keyword evidence="6 10" id="KW-0784">Thiamine biosynthesis</keyword>
<evidence type="ECO:0000256" key="6">
    <source>
        <dbReference type="ARBA" id="ARBA00022977"/>
    </source>
</evidence>
<accession>A0A3N4M5G7</accession>
<keyword evidence="8 10" id="KW-0411">Iron-sulfur</keyword>
<feature type="binding site" evidence="10">
    <location>
        <position position="413"/>
    </location>
    <ligand>
        <name>substrate</name>
    </ligand>
</feature>
<feature type="binding site" evidence="10">
    <location>
        <position position="561"/>
    </location>
    <ligand>
        <name>[4Fe-4S] cluster</name>
        <dbReference type="ChEBI" id="CHEBI:49883"/>
        <note>4Fe-4S-S-AdoMet</note>
    </ligand>
</feature>
<keyword evidence="9 10" id="KW-0456">Lyase</keyword>
<dbReference type="Gene3D" id="6.10.250.620">
    <property type="match status" value="1"/>
</dbReference>
<dbReference type="InterPro" id="IPR038521">
    <property type="entry name" value="ThiC/Bza_core_dom"/>
</dbReference>
<dbReference type="SFLD" id="SFLDF00407">
    <property type="entry name" value="phosphomethylpyrimidine_syntha"/>
    <property type="match status" value="1"/>
</dbReference>
<evidence type="ECO:0000259" key="11">
    <source>
        <dbReference type="Pfam" id="PF13667"/>
    </source>
</evidence>
<dbReference type="EMBL" id="RMBX01000015">
    <property type="protein sequence ID" value="RPD38452.1"/>
    <property type="molecule type" value="Genomic_DNA"/>
</dbReference>
<keyword evidence="4 10" id="KW-0479">Metal-binding</keyword>
<comment type="cofactor">
    <cofactor evidence="10">
        <name>[4Fe-4S] cluster</name>
        <dbReference type="ChEBI" id="CHEBI:49883"/>
    </cofactor>
    <text evidence="10">Binds 1 [4Fe-4S] cluster per subunit. The cluster is coordinated with 3 cysteines and an exchangeable S-adenosyl-L-methionine.</text>
</comment>
<feature type="binding site" evidence="10">
    <location>
        <position position="440"/>
    </location>
    <ligand>
        <name>substrate</name>
    </ligand>
</feature>
<dbReference type="Gene3D" id="3.20.20.540">
    <property type="entry name" value="Radical SAM ThiC family, central domain"/>
    <property type="match status" value="1"/>
</dbReference>
<keyword evidence="2 10" id="KW-0004">4Fe-4S</keyword>